<sequence>MPRDSARIKSTVSSRALSSPRSGHVGSEPLNSSQPTLPSQQHLGMVKKHSASFTSLHGKTARHSGTCQVGPDMPLTVLHCSPYSSSFFSTDTKGPSLIQFSNKATSPSHHLYNSLVGSQVNPLNDSQELGTQMGMFCCSFRFHFRSEFATSLVVVGFFSYAMLRLRPLVKGGCLSAWMDS</sequence>
<name>A0AAV4V4F5_CAEEX</name>
<dbReference type="Proteomes" id="UP001054945">
    <property type="component" value="Unassembled WGS sequence"/>
</dbReference>
<feature type="region of interest" description="Disordered" evidence="1">
    <location>
        <begin position="1"/>
        <end position="45"/>
    </location>
</feature>
<proteinExistence type="predicted"/>
<gene>
    <name evidence="2" type="ORF">CEXT_774241</name>
</gene>
<protein>
    <submittedName>
        <fullName evidence="2">Uncharacterized protein</fullName>
    </submittedName>
</protein>
<dbReference type="EMBL" id="BPLR01013964">
    <property type="protein sequence ID" value="GIY65122.1"/>
    <property type="molecule type" value="Genomic_DNA"/>
</dbReference>
<keyword evidence="3" id="KW-1185">Reference proteome</keyword>
<evidence type="ECO:0000256" key="1">
    <source>
        <dbReference type="SAM" id="MobiDB-lite"/>
    </source>
</evidence>
<accession>A0AAV4V4F5</accession>
<feature type="compositionally biased region" description="Polar residues" evidence="1">
    <location>
        <begin position="8"/>
        <end position="21"/>
    </location>
</feature>
<reference evidence="2 3" key="1">
    <citation type="submission" date="2021-06" db="EMBL/GenBank/DDBJ databases">
        <title>Caerostris extrusa draft genome.</title>
        <authorList>
            <person name="Kono N."/>
            <person name="Arakawa K."/>
        </authorList>
    </citation>
    <scope>NUCLEOTIDE SEQUENCE [LARGE SCALE GENOMIC DNA]</scope>
</reference>
<dbReference type="AlphaFoldDB" id="A0AAV4V4F5"/>
<comment type="caution">
    <text evidence="2">The sequence shown here is derived from an EMBL/GenBank/DDBJ whole genome shotgun (WGS) entry which is preliminary data.</text>
</comment>
<organism evidence="2 3">
    <name type="scientific">Caerostris extrusa</name>
    <name type="common">Bark spider</name>
    <name type="synonym">Caerostris bankana</name>
    <dbReference type="NCBI Taxonomy" id="172846"/>
    <lineage>
        <taxon>Eukaryota</taxon>
        <taxon>Metazoa</taxon>
        <taxon>Ecdysozoa</taxon>
        <taxon>Arthropoda</taxon>
        <taxon>Chelicerata</taxon>
        <taxon>Arachnida</taxon>
        <taxon>Araneae</taxon>
        <taxon>Araneomorphae</taxon>
        <taxon>Entelegynae</taxon>
        <taxon>Araneoidea</taxon>
        <taxon>Araneidae</taxon>
        <taxon>Caerostris</taxon>
    </lineage>
</organism>
<evidence type="ECO:0000313" key="3">
    <source>
        <dbReference type="Proteomes" id="UP001054945"/>
    </source>
</evidence>
<evidence type="ECO:0000313" key="2">
    <source>
        <dbReference type="EMBL" id="GIY65122.1"/>
    </source>
</evidence>
<feature type="compositionally biased region" description="Polar residues" evidence="1">
    <location>
        <begin position="29"/>
        <end position="42"/>
    </location>
</feature>